<keyword evidence="3" id="KW-1185">Reference proteome</keyword>
<evidence type="ECO:0000313" key="2">
    <source>
        <dbReference type="EMBL" id="KAG9987119.1"/>
    </source>
</evidence>
<sequence>MPVQSLVDPRESSGAAVVAAAVIEGMLLVGTFLLPSVIVTTLEIPKVDSEAGGDRAIGKPDNDNPVVLELDDEVVNVEAAVREVAIPLVEAIAAEALKSQSLATNNSVWLLQQLGPVSTQQNATSLFSKTPAVDVQLYILPNRESMSSASTTTSFYHQKEQEEALAYTAYKTWDNQESSMLNLCKCLSWGFHLVRCLNAFGLGDRFFQLRSGGLGSQVHC</sequence>
<keyword evidence="1" id="KW-0472">Membrane</keyword>
<organism evidence="2 3">
    <name type="scientific">Aureobasidium melanogenum</name>
    <name type="common">Aureobasidium pullulans var. melanogenum</name>
    <dbReference type="NCBI Taxonomy" id="46634"/>
    <lineage>
        <taxon>Eukaryota</taxon>
        <taxon>Fungi</taxon>
        <taxon>Dikarya</taxon>
        <taxon>Ascomycota</taxon>
        <taxon>Pezizomycotina</taxon>
        <taxon>Dothideomycetes</taxon>
        <taxon>Dothideomycetidae</taxon>
        <taxon>Dothideales</taxon>
        <taxon>Saccotheciaceae</taxon>
        <taxon>Aureobasidium</taxon>
    </lineage>
</organism>
<proteinExistence type="predicted"/>
<reference evidence="2" key="2">
    <citation type="submission" date="2021-08" db="EMBL/GenBank/DDBJ databases">
        <authorList>
            <person name="Gostincar C."/>
            <person name="Sun X."/>
            <person name="Song Z."/>
            <person name="Gunde-Cimerman N."/>
        </authorList>
    </citation>
    <scope>NUCLEOTIDE SEQUENCE</scope>
    <source>
        <strain evidence="2">EXF-9298</strain>
    </source>
</reference>
<feature type="transmembrane region" description="Helical" evidence="1">
    <location>
        <begin position="12"/>
        <end position="34"/>
    </location>
</feature>
<feature type="non-terminal residue" evidence="2">
    <location>
        <position position="220"/>
    </location>
</feature>
<protein>
    <submittedName>
        <fullName evidence="2">Uncharacterized protein</fullName>
    </submittedName>
</protein>
<keyword evidence="1" id="KW-0812">Transmembrane</keyword>
<dbReference type="Proteomes" id="UP000729357">
    <property type="component" value="Unassembled WGS sequence"/>
</dbReference>
<evidence type="ECO:0000313" key="3">
    <source>
        <dbReference type="Proteomes" id="UP000729357"/>
    </source>
</evidence>
<keyword evidence="1" id="KW-1133">Transmembrane helix</keyword>
<reference evidence="2" key="1">
    <citation type="journal article" date="2021" name="J Fungi (Basel)">
        <title>Virulence traits and population genomics of the black yeast Aureobasidium melanogenum.</title>
        <authorList>
            <person name="Cernosa A."/>
            <person name="Sun X."/>
            <person name="Gostincar C."/>
            <person name="Fang C."/>
            <person name="Gunde-Cimerman N."/>
            <person name="Song Z."/>
        </authorList>
    </citation>
    <scope>NUCLEOTIDE SEQUENCE</scope>
    <source>
        <strain evidence="2">EXF-9298</strain>
    </source>
</reference>
<gene>
    <name evidence="2" type="ORF">KCU98_g3567</name>
</gene>
<evidence type="ECO:0000256" key="1">
    <source>
        <dbReference type="SAM" id="Phobius"/>
    </source>
</evidence>
<accession>A0A9P8G0J1</accession>
<comment type="caution">
    <text evidence="2">The sequence shown here is derived from an EMBL/GenBank/DDBJ whole genome shotgun (WGS) entry which is preliminary data.</text>
</comment>
<name>A0A9P8G0J1_AURME</name>
<dbReference type="AlphaFoldDB" id="A0A9P8G0J1"/>
<dbReference type="EMBL" id="JAHFXS010000251">
    <property type="protein sequence ID" value="KAG9987119.1"/>
    <property type="molecule type" value="Genomic_DNA"/>
</dbReference>